<dbReference type="CDD" id="cd00093">
    <property type="entry name" value="HTH_XRE"/>
    <property type="match status" value="1"/>
</dbReference>
<evidence type="ECO:0000313" key="2">
    <source>
        <dbReference type="EMBL" id="QXJ23721.1"/>
    </source>
</evidence>
<accession>A0ABX8QY08</accession>
<evidence type="ECO:0000313" key="3">
    <source>
        <dbReference type="Proteomes" id="UP001049518"/>
    </source>
</evidence>
<dbReference type="Proteomes" id="UP001049518">
    <property type="component" value="Chromosome"/>
</dbReference>
<name>A0ABX8QY08_9ACTN</name>
<gene>
    <name evidence="2" type="ORF">AGRA3207_004915</name>
</gene>
<dbReference type="RefSeq" id="WP_231329394.1">
    <property type="nucleotide sequence ID" value="NZ_CP059572.1"/>
</dbReference>
<feature type="domain" description="HTH cro/C1-type" evidence="1">
    <location>
        <begin position="13"/>
        <end position="67"/>
    </location>
</feature>
<dbReference type="EMBL" id="CP059572">
    <property type="protein sequence ID" value="QXJ23721.1"/>
    <property type="molecule type" value="Genomic_DNA"/>
</dbReference>
<protein>
    <submittedName>
        <fullName evidence="2">Helix-turn-helix transcriptional regulator</fullName>
    </submittedName>
</protein>
<evidence type="ECO:0000259" key="1">
    <source>
        <dbReference type="PROSITE" id="PS50943"/>
    </source>
</evidence>
<dbReference type="Pfam" id="PF13560">
    <property type="entry name" value="HTH_31"/>
    <property type="match status" value="1"/>
</dbReference>
<dbReference type="InterPro" id="IPR001387">
    <property type="entry name" value="Cro/C1-type_HTH"/>
</dbReference>
<sequence>MSDDTPSTVGTRLARARKRRGLTQIGLAERATYSRSHIAGVEAGRKVATPAFVASVAAALNVDPAELYGQPYQAHGRDDRLHAVIPELRRAIALGDVGPDLRGSSRSLDVLAAETATVRRLLNDAKLSKAGTRLPSVLEELSWWAHDGDDPRAWGLLSRALYLAASLTRRLGYSGDCLALLEREAAAARRSGEPNLRLLEPLLRALVLTGMNQSLPALRLLDRASAEVVTGRPDAGEVQGALGLRSAVIAARAGDATRAWDYHGRVTDMIHAAGQVTAVYGQEVTAANAAVHGAAVAVELGDMDEAVRRDERIGERTLSALPLERRTHHEIDMARALTEAGAYDRALRRLSFAERNAPLMTHYHPTAHTVVAHLVDVRRTLPEPLRRLHARVVG</sequence>
<dbReference type="SMART" id="SM00530">
    <property type="entry name" value="HTH_XRE"/>
    <property type="match status" value="1"/>
</dbReference>
<dbReference type="PROSITE" id="PS50943">
    <property type="entry name" value="HTH_CROC1"/>
    <property type="match status" value="1"/>
</dbReference>
<reference evidence="2" key="1">
    <citation type="submission" date="2020-07" db="EMBL/GenBank/DDBJ databases">
        <authorList>
            <person name="Tarantini F.S."/>
            <person name="Hong K.W."/>
            <person name="Chan K.G."/>
        </authorList>
    </citation>
    <scope>NUCLEOTIDE SEQUENCE</scope>
    <source>
        <strain evidence="2">32-07</strain>
    </source>
</reference>
<dbReference type="SUPFAM" id="SSF47413">
    <property type="entry name" value="lambda repressor-like DNA-binding domains"/>
    <property type="match status" value="1"/>
</dbReference>
<dbReference type="Gene3D" id="1.10.260.40">
    <property type="entry name" value="lambda repressor-like DNA-binding domains"/>
    <property type="match status" value="1"/>
</dbReference>
<keyword evidence="3" id="KW-1185">Reference proteome</keyword>
<dbReference type="InterPro" id="IPR010982">
    <property type="entry name" value="Lambda_DNA-bd_dom_sf"/>
</dbReference>
<organism evidence="2 3">
    <name type="scientific">Actinomadura graeca</name>
    <dbReference type="NCBI Taxonomy" id="2750812"/>
    <lineage>
        <taxon>Bacteria</taxon>
        <taxon>Bacillati</taxon>
        <taxon>Actinomycetota</taxon>
        <taxon>Actinomycetes</taxon>
        <taxon>Streptosporangiales</taxon>
        <taxon>Thermomonosporaceae</taxon>
        <taxon>Actinomadura</taxon>
    </lineage>
</organism>
<proteinExistence type="predicted"/>